<evidence type="ECO:0008006" key="4">
    <source>
        <dbReference type="Google" id="ProtNLM"/>
    </source>
</evidence>
<dbReference type="NCBIfam" id="NF047615">
    <property type="entry name" value="LIC13259_LIC11441_fam"/>
    <property type="match status" value="1"/>
</dbReference>
<evidence type="ECO:0000256" key="1">
    <source>
        <dbReference type="SAM" id="SignalP"/>
    </source>
</evidence>
<dbReference type="RefSeq" id="WP_100759546.1">
    <property type="nucleotide sequence ID" value="NZ_NPDT01000006.1"/>
</dbReference>
<evidence type="ECO:0000313" key="3">
    <source>
        <dbReference type="Proteomes" id="UP000231912"/>
    </source>
</evidence>
<accession>A0A2M9Z9V4</accession>
<gene>
    <name evidence="2" type="ORF">CH371_14555</name>
</gene>
<evidence type="ECO:0000313" key="2">
    <source>
        <dbReference type="EMBL" id="PJZ65142.1"/>
    </source>
</evidence>
<feature type="chain" id="PRO_5014903133" description="DUF3347 domain-containing protein" evidence="1">
    <location>
        <begin position="23"/>
        <end position="151"/>
    </location>
</feature>
<feature type="signal peptide" evidence="1">
    <location>
        <begin position="1"/>
        <end position="22"/>
    </location>
</feature>
<dbReference type="Proteomes" id="UP000231912">
    <property type="component" value="Unassembled WGS sequence"/>
</dbReference>
<dbReference type="AlphaFoldDB" id="A0A2M9Z9V4"/>
<protein>
    <recommendedName>
        <fullName evidence="4">DUF3347 domain-containing protein</fullName>
    </recommendedName>
</protein>
<name>A0A2M9Z9V4_9LEPT</name>
<reference evidence="2 3" key="1">
    <citation type="submission" date="2017-07" db="EMBL/GenBank/DDBJ databases">
        <title>Leptospira spp. isolated from tropical soils.</title>
        <authorList>
            <person name="Thibeaux R."/>
            <person name="Iraola G."/>
            <person name="Ferres I."/>
            <person name="Bierque E."/>
            <person name="Girault D."/>
            <person name="Soupe-Gilbert M.-E."/>
            <person name="Picardeau M."/>
            <person name="Goarant C."/>
        </authorList>
    </citation>
    <scope>NUCLEOTIDE SEQUENCE [LARGE SCALE GENOMIC DNA]</scope>
    <source>
        <strain evidence="2 3">FH2-C-A2</strain>
    </source>
</reference>
<comment type="caution">
    <text evidence="2">The sequence shown here is derived from an EMBL/GenBank/DDBJ whole genome shotgun (WGS) entry which is preliminary data.</text>
</comment>
<organism evidence="2 3">
    <name type="scientific">Leptospira wolffii</name>
    <dbReference type="NCBI Taxonomy" id="409998"/>
    <lineage>
        <taxon>Bacteria</taxon>
        <taxon>Pseudomonadati</taxon>
        <taxon>Spirochaetota</taxon>
        <taxon>Spirochaetia</taxon>
        <taxon>Leptospirales</taxon>
        <taxon>Leptospiraceae</taxon>
        <taxon>Leptospira</taxon>
    </lineage>
</organism>
<proteinExistence type="predicted"/>
<dbReference type="EMBL" id="NPDT01000006">
    <property type="protein sequence ID" value="PJZ65142.1"/>
    <property type="molecule type" value="Genomic_DNA"/>
</dbReference>
<keyword evidence="1" id="KW-0732">Signal</keyword>
<sequence>MKLTRIHLILILSIALSLPVFAHEGKETFVLKEVSKIHSEIFAEKQGLLDTKKLSDLLKKEADNKKDTEAFRKAAPIAEELGRTNELDKKRELFQKLSEALEPILGHHDKSGVSLFYCPMLKKKWLASGKEIRNPYDKKMKGCGEIVREAQ</sequence>